<name>A0A5B7E325_PORTR</name>
<keyword evidence="2" id="KW-1185">Reference proteome</keyword>
<reference evidence="1 2" key="1">
    <citation type="submission" date="2019-05" db="EMBL/GenBank/DDBJ databases">
        <title>Another draft genome of Portunus trituberculatus and its Hox gene families provides insights of decapod evolution.</title>
        <authorList>
            <person name="Jeong J.-H."/>
            <person name="Song I."/>
            <person name="Kim S."/>
            <person name="Choi T."/>
            <person name="Kim D."/>
            <person name="Ryu S."/>
            <person name="Kim W."/>
        </authorList>
    </citation>
    <scope>NUCLEOTIDE SEQUENCE [LARGE SCALE GENOMIC DNA]</scope>
    <source>
        <tissue evidence="1">Muscle</tissue>
    </source>
</reference>
<proteinExistence type="predicted"/>
<gene>
    <name evidence="1" type="ORF">E2C01_021615</name>
</gene>
<dbReference type="Proteomes" id="UP000324222">
    <property type="component" value="Unassembled WGS sequence"/>
</dbReference>
<accession>A0A5B7E325</accession>
<dbReference type="AlphaFoldDB" id="A0A5B7E325"/>
<sequence>MSMVKADLCVRRGRRVGEGNLQAPQGGFYQTMVGFGGAGHWSQGRVTVSLSGHCRLLLEDVEREGVS</sequence>
<comment type="caution">
    <text evidence="1">The sequence shown here is derived from an EMBL/GenBank/DDBJ whole genome shotgun (WGS) entry which is preliminary data.</text>
</comment>
<protein>
    <submittedName>
        <fullName evidence="1">Uncharacterized protein</fullName>
    </submittedName>
</protein>
<organism evidence="1 2">
    <name type="scientific">Portunus trituberculatus</name>
    <name type="common">Swimming crab</name>
    <name type="synonym">Neptunus trituberculatus</name>
    <dbReference type="NCBI Taxonomy" id="210409"/>
    <lineage>
        <taxon>Eukaryota</taxon>
        <taxon>Metazoa</taxon>
        <taxon>Ecdysozoa</taxon>
        <taxon>Arthropoda</taxon>
        <taxon>Crustacea</taxon>
        <taxon>Multicrustacea</taxon>
        <taxon>Malacostraca</taxon>
        <taxon>Eumalacostraca</taxon>
        <taxon>Eucarida</taxon>
        <taxon>Decapoda</taxon>
        <taxon>Pleocyemata</taxon>
        <taxon>Brachyura</taxon>
        <taxon>Eubrachyura</taxon>
        <taxon>Portunoidea</taxon>
        <taxon>Portunidae</taxon>
        <taxon>Portuninae</taxon>
        <taxon>Portunus</taxon>
    </lineage>
</organism>
<evidence type="ECO:0000313" key="1">
    <source>
        <dbReference type="EMBL" id="MPC28411.1"/>
    </source>
</evidence>
<dbReference type="EMBL" id="VSRR010001909">
    <property type="protein sequence ID" value="MPC28411.1"/>
    <property type="molecule type" value="Genomic_DNA"/>
</dbReference>
<evidence type="ECO:0000313" key="2">
    <source>
        <dbReference type="Proteomes" id="UP000324222"/>
    </source>
</evidence>